<evidence type="ECO:0000256" key="3">
    <source>
        <dbReference type="ARBA" id="ARBA00022840"/>
    </source>
</evidence>
<name>A0A6J4NP91_9BACT</name>
<dbReference type="SUPFAM" id="SSF52540">
    <property type="entry name" value="P-loop containing nucleoside triphosphate hydrolases"/>
    <property type="match status" value="1"/>
</dbReference>
<feature type="compositionally biased region" description="Gly residues" evidence="4">
    <location>
        <begin position="55"/>
        <end position="74"/>
    </location>
</feature>
<accession>A0A6J4NP91</accession>
<dbReference type="InterPro" id="IPR003439">
    <property type="entry name" value="ABC_transporter-like_ATP-bd"/>
</dbReference>
<keyword evidence="1" id="KW-0813">Transport</keyword>
<evidence type="ECO:0000259" key="5">
    <source>
        <dbReference type="PROSITE" id="PS50893"/>
    </source>
</evidence>
<proteinExistence type="predicted"/>
<dbReference type="Gene3D" id="3.40.50.300">
    <property type="entry name" value="P-loop containing nucleotide triphosphate hydrolases"/>
    <property type="match status" value="1"/>
</dbReference>
<evidence type="ECO:0000256" key="2">
    <source>
        <dbReference type="ARBA" id="ARBA00022741"/>
    </source>
</evidence>
<dbReference type="GO" id="GO:0005524">
    <property type="term" value="F:ATP binding"/>
    <property type="evidence" value="ECO:0007669"/>
    <property type="project" value="UniProtKB-KW"/>
</dbReference>
<dbReference type="GO" id="GO:0016887">
    <property type="term" value="F:ATP hydrolysis activity"/>
    <property type="evidence" value="ECO:0007669"/>
    <property type="project" value="InterPro"/>
</dbReference>
<dbReference type="AlphaFoldDB" id="A0A6J4NP91"/>
<keyword evidence="2" id="KW-0547">Nucleotide-binding</keyword>
<dbReference type="Pfam" id="PF00005">
    <property type="entry name" value="ABC_tran"/>
    <property type="match status" value="1"/>
</dbReference>
<evidence type="ECO:0000256" key="1">
    <source>
        <dbReference type="ARBA" id="ARBA00022448"/>
    </source>
</evidence>
<feature type="compositionally biased region" description="Polar residues" evidence="4">
    <location>
        <begin position="1"/>
        <end position="11"/>
    </location>
</feature>
<feature type="domain" description="ABC transporter" evidence="5">
    <location>
        <begin position="78"/>
        <end position="304"/>
    </location>
</feature>
<dbReference type="PROSITE" id="PS50893">
    <property type="entry name" value="ABC_TRANSPORTER_2"/>
    <property type="match status" value="1"/>
</dbReference>
<feature type="compositionally biased region" description="Gly residues" evidence="4">
    <location>
        <begin position="39"/>
        <end position="48"/>
    </location>
</feature>
<dbReference type="InterPro" id="IPR051782">
    <property type="entry name" value="ABC_Transporter_VariousFunc"/>
</dbReference>
<dbReference type="CDD" id="cd03230">
    <property type="entry name" value="ABC_DR_subfamily_A"/>
    <property type="match status" value="1"/>
</dbReference>
<evidence type="ECO:0000256" key="4">
    <source>
        <dbReference type="SAM" id="MobiDB-lite"/>
    </source>
</evidence>
<dbReference type="InterPro" id="IPR003593">
    <property type="entry name" value="AAA+_ATPase"/>
</dbReference>
<dbReference type="EMBL" id="CADCUQ010000284">
    <property type="protein sequence ID" value="CAA9391918.1"/>
    <property type="molecule type" value="Genomic_DNA"/>
</dbReference>
<reference evidence="6" key="1">
    <citation type="submission" date="2020-02" db="EMBL/GenBank/DDBJ databases">
        <authorList>
            <person name="Meier V. D."/>
        </authorList>
    </citation>
    <scope>NUCLEOTIDE SEQUENCE</scope>
    <source>
        <strain evidence="6">AVDCRST_MAG64</strain>
    </source>
</reference>
<organism evidence="6">
    <name type="scientific">uncultured Phycisphaerae bacterium</name>
    <dbReference type="NCBI Taxonomy" id="904963"/>
    <lineage>
        <taxon>Bacteria</taxon>
        <taxon>Pseudomonadati</taxon>
        <taxon>Planctomycetota</taxon>
        <taxon>Phycisphaerae</taxon>
        <taxon>environmental samples</taxon>
    </lineage>
</organism>
<dbReference type="InterPro" id="IPR027417">
    <property type="entry name" value="P-loop_NTPase"/>
</dbReference>
<protein>
    <recommendedName>
        <fullName evidence="5">ABC transporter domain-containing protein</fullName>
    </recommendedName>
</protein>
<dbReference type="PANTHER" id="PTHR42939">
    <property type="entry name" value="ABC TRANSPORTER ATP-BINDING PROTEIN ALBC-RELATED"/>
    <property type="match status" value="1"/>
</dbReference>
<keyword evidence="3" id="KW-0067">ATP-binding</keyword>
<dbReference type="PROSITE" id="PS00211">
    <property type="entry name" value="ABC_TRANSPORTER_1"/>
    <property type="match status" value="1"/>
</dbReference>
<dbReference type="SMART" id="SM00382">
    <property type="entry name" value="AAA"/>
    <property type="match status" value="1"/>
</dbReference>
<feature type="compositionally biased region" description="Low complexity" evidence="4">
    <location>
        <begin position="21"/>
        <end position="38"/>
    </location>
</feature>
<gene>
    <name evidence="6" type="ORF">AVDCRST_MAG64-2056</name>
</gene>
<dbReference type="PANTHER" id="PTHR42939:SF1">
    <property type="entry name" value="ABC TRANSPORTER ATP-BINDING PROTEIN ALBC-RELATED"/>
    <property type="match status" value="1"/>
</dbReference>
<dbReference type="InterPro" id="IPR017871">
    <property type="entry name" value="ABC_transporter-like_CS"/>
</dbReference>
<sequence length="385" mass="40781">MTSTLTESGANDTGRAERDLPPLSSSSPSSPAEAPRGGAPAGGGGGGGSRRDDGGGGGRDGAGGAGEAGGAAGGPWGIELVDLTRRFGKQTAVDGVTLRVARGRTLGFVGLNGAGKTTTLRMTVGLLPPTSGTIRVAGVEVPRERDRLKPLVGYVPDRPTVYAWMRVREAVEFCRAFYPRYDTPRVEALMKAFDLDPERRVKHLSKGNAAKLSLLLAVGHVPEVLVLDEPMSGLDPLAREQFLEGVLSVAAGSGQTVVFSSHSLADVTRVADEVAIMHEGRLLLHSPIDELLARTKRLRAVLADDAPGGGRPGEPPPGTVWQQVTGREWLMTVRDFEPAHAETLRARHRLAGLDVLDVTLDEVFKDVVRGRQQQQQGGRPQEVTP</sequence>
<evidence type="ECO:0000313" key="6">
    <source>
        <dbReference type="EMBL" id="CAA9391918.1"/>
    </source>
</evidence>
<feature type="region of interest" description="Disordered" evidence="4">
    <location>
        <begin position="1"/>
        <end position="74"/>
    </location>
</feature>